<dbReference type="Proteomes" id="UP001221597">
    <property type="component" value="Chromosome"/>
</dbReference>
<feature type="transmembrane region" description="Helical" evidence="1">
    <location>
        <begin position="56"/>
        <end position="76"/>
    </location>
</feature>
<feature type="transmembrane region" description="Helical" evidence="1">
    <location>
        <begin position="18"/>
        <end position="36"/>
    </location>
</feature>
<evidence type="ECO:0000313" key="3">
    <source>
        <dbReference type="Proteomes" id="UP001221597"/>
    </source>
</evidence>
<proteinExistence type="predicted"/>
<sequence>MVRSLLASEFMKIRKTKVWVLLFISPLLAGIVGFTGSPPSGLPNEWIFLFTMMVPAHSLLILPLMISVFSGFICRYEHQHGGWRQLFSMPVGRQQVYLAKFLIVFGLVTVNQVMFFAIFMLTGYIRGMEGSVPIELVLKCTAGGLVSTLPLIALTLWLAMIWSSFAAPFTLNVILTLPNILVANSETFRPIYPWVQPFVMMMPQGEVFSVPIQSLLVAIGAAFILFYTAGSLNIQKRAV</sequence>
<feature type="transmembrane region" description="Helical" evidence="1">
    <location>
        <begin position="97"/>
        <end position="121"/>
    </location>
</feature>
<keyword evidence="3" id="KW-1185">Reference proteome</keyword>
<evidence type="ECO:0000256" key="1">
    <source>
        <dbReference type="SAM" id="Phobius"/>
    </source>
</evidence>
<reference evidence="2 3" key="1">
    <citation type="submission" date="2023-04" db="EMBL/GenBank/DDBJ databases">
        <title>Genome sequence of Halobacillus naozhouensis KACC 21980.</title>
        <authorList>
            <person name="Kim S."/>
            <person name="Heo J."/>
            <person name="Kwon S.-W."/>
        </authorList>
    </citation>
    <scope>NUCLEOTIDE SEQUENCE [LARGE SCALE GENOMIC DNA]</scope>
    <source>
        <strain evidence="2 3">KCTC 13234</strain>
    </source>
</reference>
<gene>
    <name evidence="2" type="ORF">P9989_19125</name>
</gene>
<keyword evidence="1" id="KW-1133">Transmembrane helix</keyword>
<dbReference type="Pfam" id="PF12730">
    <property type="entry name" value="ABC2_membrane_4"/>
    <property type="match status" value="1"/>
</dbReference>
<evidence type="ECO:0000313" key="2">
    <source>
        <dbReference type="EMBL" id="WFT74441.1"/>
    </source>
</evidence>
<dbReference type="RefSeq" id="WP_283076438.1">
    <property type="nucleotide sequence ID" value="NZ_CP121671.1"/>
</dbReference>
<dbReference type="CDD" id="cd21809">
    <property type="entry name" value="ABC-2_lan_permease-like"/>
    <property type="match status" value="1"/>
</dbReference>
<accession>A0ABY8J0C9</accession>
<keyword evidence="1" id="KW-0812">Transmembrane</keyword>
<organism evidence="2 3">
    <name type="scientific">Halobacillus naozhouensis</name>
    <dbReference type="NCBI Taxonomy" id="554880"/>
    <lineage>
        <taxon>Bacteria</taxon>
        <taxon>Bacillati</taxon>
        <taxon>Bacillota</taxon>
        <taxon>Bacilli</taxon>
        <taxon>Bacillales</taxon>
        <taxon>Bacillaceae</taxon>
        <taxon>Halobacillus</taxon>
    </lineage>
</organism>
<keyword evidence="1" id="KW-0472">Membrane</keyword>
<name>A0ABY8J0C9_9BACI</name>
<dbReference type="EMBL" id="CP121671">
    <property type="protein sequence ID" value="WFT74441.1"/>
    <property type="molecule type" value="Genomic_DNA"/>
</dbReference>
<protein>
    <submittedName>
        <fullName evidence="2">ABC transporter permease</fullName>
    </submittedName>
</protein>
<feature type="transmembrane region" description="Helical" evidence="1">
    <location>
        <begin position="208"/>
        <end position="227"/>
    </location>
</feature>
<feature type="transmembrane region" description="Helical" evidence="1">
    <location>
        <begin position="141"/>
        <end position="162"/>
    </location>
</feature>
<feature type="transmembrane region" description="Helical" evidence="1">
    <location>
        <begin position="169"/>
        <end position="188"/>
    </location>
</feature>